<reference evidence="1 2" key="1">
    <citation type="submission" date="2015-11" db="EMBL/GenBank/DDBJ databases">
        <title>The limits of bacterial species coexistence and the symbiotic plasmid transference in sympatric Rhizobium populations.</title>
        <authorList>
            <person name="Perez-Carrascal O.M."/>
            <person name="VanInsberghe D."/>
            <person name="Juarez S."/>
            <person name="Polz M.F."/>
            <person name="Vinuesa P."/>
            <person name="Gonzalez V."/>
        </authorList>
    </citation>
    <scope>NUCLEOTIDE SEQUENCE [LARGE SCALE GENOMIC DNA]</scope>
    <source>
        <strain evidence="1 2">N771</strain>
        <plasmid evidence="1 2">pRphaN771e</plasmid>
    </source>
</reference>
<dbReference type="Proteomes" id="UP000078551">
    <property type="component" value="Plasmid pRphaN771e"/>
</dbReference>
<keyword evidence="1" id="KW-0614">Plasmid</keyword>
<sequence>MRRVWSGKDSLANIGTEIVMEFTVYGHEIIAGSDVGMHFSATLEQSRAEVAAYRKAMIQFDPTGEPLGALESMKWF</sequence>
<organism evidence="1 2">
    <name type="scientific">Rhizobium phaseoli</name>
    <dbReference type="NCBI Taxonomy" id="396"/>
    <lineage>
        <taxon>Bacteria</taxon>
        <taxon>Pseudomonadati</taxon>
        <taxon>Pseudomonadota</taxon>
        <taxon>Alphaproteobacteria</taxon>
        <taxon>Hyphomicrobiales</taxon>
        <taxon>Rhizobiaceae</taxon>
        <taxon>Rhizobium/Agrobacterium group</taxon>
        <taxon>Rhizobium</taxon>
    </lineage>
</organism>
<evidence type="ECO:0000313" key="2">
    <source>
        <dbReference type="Proteomes" id="UP000078551"/>
    </source>
</evidence>
<proteinExistence type="predicted"/>
<name>A0ABM6CLF2_9HYPH</name>
<accession>A0ABM6CLF2</accession>
<protein>
    <submittedName>
        <fullName evidence="1">Uncharacterized protein</fullName>
    </submittedName>
</protein>
<keyword evidence="2" id="KW-1185">Reference proteome</keyword>
<geneLocation type="plasmid" evidence="1 2">
    <name>pRphaN771e</name>
</geneLocation>
<dbReference type="EMBL" id="CP013573">
    <property type="protein sequence ID" value="ANL89177.1"/>
    <property type="molecule type" value="Genomic_DNA"/>
</dbReference>
<gene>
    <name evidence="1" type="ORF">AMC81_PE00934</name>
</gene>
<evidence type="ECO:0000313" key="1">
    <source>
        <dbReference type="EMBL" id="ANL89177.1"/>
    </source>
</evidence>